<reference evidence="2" key="3">
    <citation type="submission" date="2022-06" db="UniProtKB">
        <authorList>
            <consortium name="EnsemblPlants"/>
        </authorList>
    </citation>
    <scope>IDENTIFICATION</scope>
</reference>
<dbReference type="EnsemblPlants" id="TuG1812G0100002309.01.T01">
    <property type="protein sequence ID" value="TuG1812G0100002309.01.T01.cds448888"/>
    <property type="gene ID" value="TuG1812G0100002309.01"/>
</dbReference>
<dbReference type="SUPFAM" id="SSF53098">
    <property type="entry name" value="Ribonuclease H-like"/>
    <property type="match status" value="1"/>
</dbReference>
<dbReference type="PANTHER" id="PTHR42648:SF21">
    <property type="entry name" value="CYSTEINE-RICH RLK (RECEPTOR-LIKE PROTEIN KINASE) 8"/>
    <property type="match status" value="1"/>
</dbReference>
<dbReference type="Proteomes" id="UP000015106">
    <property type="component" value="Chromosome 1"/>
</dbReference>
<reference evidence="2" key="2">
    <citation type="submission" date="2018-03" db="EMBL/GenBank/DDBJ databases">
        <title>The Triticum urartu genome reveals the dynamic nature of wheat genome evolution.</title>
        <authorList>
            <person name="Ling H."/>
            <person name="Ma B."/>
            <person name="Shi X."/>
            <person name="Liu H."/>
            <person name="Dong L."/>
            <person name="Sun H."/>
            <person name="Cao Y."/>
            <person name="Gao Q."/>
            <person name="Zheng S."/>
            <person name="Li Y."/>
            <person name="Yu Y."/>
            <person name="Du H."/>
            <person name="Qi M."/>
            <person name="Li Y."/>
            <person name="Yu H."/>
            <person name="Cui Y."/>
            <person name="Wang N."/>
            <person name="Chen C."/>
            <person name="Wu H."/>
            <person name="Zhao Y."/>
            <person name="Zhang J."/>
            <person name="Li Y."/>
            <person name="Zhou W."/>
            <person name="Zhang B."/>
            <person name="Hu W."/>
            <person name="Eijk M."/>
            <person name="Tang J."/>
            <person name="Witsenboer H."/>
            <person name="Zhao S."/>
            <person name="Li Z."/>
            <person name="Zhang A."/>
            <person name="Wang D."/>
            <person name="Liang C."/>
        </authorList>
    </citation>
    <scope>NUCLEOTIDE SEQUENCE [LARGE SCALE GENOMIC DNA]</scope>
    <source>
        <strain evidence="2">cv. G1812</strain>
    </source>
</reference>
<dbReference type="InterPro" id="IPR001584">
    <property type="entry name" value="Integrase_cat-core"/>
</dbReference>
<dbReference type="Gene3D" id="3.30.420.10">
    <property type="entry name" value="Ribonuclease H-like superfamily/Ribonuclease H"/>
    <property type="match status" value="1"/>
</dbReference>
<evidence type="ECO:0000259" key="1">
    <source>
        <dbReference type="PROSITE" id="PS50994"/>
    </source>
</evidence>
<organism evidence="2 3">
    <name type="scientific">Triticum urartu</name>
    <name type="common">Red wild einkorn</name>
    <name type="synonym">Crithodium urartu</name>
    <dbReference type="NCBI Taxonomy" id="4572"/>
    <lineage>
        <taxon>Eukaryota</taxon>
        <taxon>Viridiplantae</taxon>
        <taxon>Streptophyta</taxon>
        <taxon>Embryophyta</taxon>
        <taxon>Tracheophyta</taxon>
        <taxon>Spermatophyta</taxon>
        <taxon>Magnoliopsida</taxon>
        <taxon>Liliopsida</taxon>
        <taxon>Poales</taxon>
        <taxon>Poaceae</taxon>
        <taxon>BOP clade</taxon>
        <taxon>Pooideae</taxon>
        <taxon>Triticodae</taxon>
        <taxon>Triticeae</taxon>
        <taxon>Triticinae</taxon>
        <taxon>Triticum</taxon>
    </lineage>
</organism>
<dbReference type="Gramene" id="TuG1812G0100002309.01.T01">
    <property type="protein sequence ID" value="TuG1812G0100002309.01.T01.cds448888"/>
    <property type="gene ID" value="TuG1812G0100002309.01"/>
</dbReference>
<protein>
    <recommendedName>
        <fullName evidence="1">Integrase catalytic domain-containing protein</fullName>
    </recommendedName>
</protein>
<dbReference type="PANTHER" id="PTHR42648">
    <property type="entry name" value="TRANSPOSASE, PUTATIVE-RELATED"/>
    <property type="match status" value="1"/>
</dbReference>
<dbReference type="Pfam" id="PF25597">
    <property type="entry name" value="SH3_retrovirus"/>
    <property type="match status" value="1"/>
</dbReference>
<dbReference type="GO" id="GO:0015074">
    <property type="term" value="P:DNA integration"/>
    <property type="evidence" value="ECO:0007669"/>
    <property type="project" value="InterPro"/>
</dbReference>
<dbReference type="AlphaFoldDB" id="A0A8R7NZ61"/>
<dbReference type="InterPro" id="IPR036397">
    <property type="entry name" value="RNaseH_sf"/>
</dbReference>
<dbReference type="InterPro" id="IPR012337">
    <property type="entry name" value="RNaseH-like_sf"/>
</dbReference>
<evidence type="ECO:0000313" key="3">
    <source>
        <dbReference type="Proteomes" id="UP000015106"/>
    </source>
</evidence>
<feature type="domain" description="Integrase catalytic" evidence="1">
    <location>
        <begin position="1"/>
        <end position="99"/>
    </location>
</feature>
<proteinExistence type="predicted"/>
<keyword evidence="3" id="KW-1185">Reference proteome</keyword>
<dbReference type="PROSITE" id="PS50994">
    <property type="entry name" value="INTEGRASE"/>
    <property type="match status" value="1"/>
</dbReference>
<accession>A0A8R7NZ61</accession>
<dbReference type="InterPro" id="IPR057670">
    <property type="entry name" value="SH3_retrovirus"/>
</dbReference>
<evidence type="ECO:0000313" key="2">
    <source>
        <dbReference type="EnsemblPlants" id="TuG1812G0100002309.01.T01.cds448888"/>
    </source>
</evidence>
<dbReference type="InterPro" id="IPR039537">
    <property type="entry name" value="Retrotran_Ty1/copia-like"/>
</dbReference>
<dbReference type="GO" id="GO:0003676">
    <property type="term" value="F:nucleic acid binding"/>
    <property type="evidence" value="ECO:0007669"/>
    <property type="project" value="InterPro"/>
</dbReference>
<name>A0A8R7NZ61_TRIUA</name>
<reference evidence="3" key="1">
    <citation type="journal article" date="2013" name="Nature">
        <title>Draft genome of the wheat A-genome progenitor Triticum urartu.</title>
        <authorList>
            <person name="Ling H.Q."/>
            <person name="Zhao S."/>
            <person name="Liu D."/>
            <person name="Wang J."/>
            <person name="Sun H."/>
            <person name="Zhang C."/>
            <person name="Fan H."/>
            <person name="Li D."/>
            <person name="Dong L."/>
            <person name="Tao Y."/>
            <person name="Gao C."/>
            <person name="Wu H."/>
            <person name="Li Y."/>
            <person name="Cui Y."/>
            <person name="Guo X."/>
            <person name="Zheng S."/>
            <person name="Wang B."/>
            <person name="Yu K."/>
            <person name="Liang Q."/>
            <person name="Yang W."/>
            <person name="Lou X."/>
            <person name="Chen J."/>
            <person name="Feng M."/>
            <person name="Jian J."/>
            <person name="Zhang X."/>
            <person name="Luo G."/>
            <person name="Jiang Y."/>
            <person name="Liu J."/>
            <person name="Wang Z."/>
            <person name="Sha Y."/>
            <person name="Zhang B."/>
            <person name="Wu H."/>
            <person name="Tang D."/>
            <person name="Shen Q."/>
            <person name="Xue P."/>
            <person name="Zou S."/>
            <person name="Wang X."/>
            <person name="Liu X."/>
            <person name="Wang F."/>
            <person name="Yang Y."/>
            <person name="An X."/>
            <person name="Dong Z."/>
            <person name="Zhang K."/>
            <person name="Zhang X."/>
            <person name="Luo M.C."/>
            <person name="Dvorak J."/>
            <person name="Tong Y."/>
            <person name="Wang J."/>
            <person name="Yang H."/>
            <person name="Li Z."/>
            <person name="Wang D."/>
            <person name="Zhang A."/>
            <person name="Wang J."/>
        </authorList>
    </citation>
    <scope>NUCLEOTIDE SEQUENCE</scope>
    <source>
        <strain evidence="3">cv. G1812</strain>
    </source>
</reference>
<sequence>MKTVRSDNGLEFKNSSFADFLAERGIEHQFSSPRTPQQNGVVERKNRTLVEMARTMLDEFGTPRRYWAEAISTACYVSNRVFLQSSLKVTSYELRFGRKPNISHLRVFGCKCFILKKGLLDKFESRTSDGIFLGYPAHMKGYRVLNLESNLVVETCDVTFDEASPARPEFSGTPQVSE</sequence>